<evidence type="ECO:0000313" key="3">
    <source>
        <dbReference type="Proteomes" id="UP000019335"/>
    </source>
</evidence>
<dbReference type="InterPro" id="IPR036291">
    <property type="entry name" value="NAD(P)-bd_dom_sf"/>
</dbReference>
<dbReference type="EMBL" id="AZIL01000273">
    <property type="protein sequence ID" value="EWM28830.1"/>
    <property type="molecule type" value="Genomic_DNA"/>
</dbReference>
<evidence type="ECO:0000313" key="2">
    <source>
        <dbReference type="EMBL" id="EWM28830.1"/>
    </source>
</evidence>
<dbReference type="Proteomes" id="UP000019335">
    <property type="component" value="Chromosome 4"/>
</dbReference>
<dbReference type="GO" id="GO:0048269">
    <property type="term" value="C:methionine adenosyltransferase complex"/>
    <property type="evidence" value="ECO:0007669"/>
    <property type="project" value="TreeGrafter"/>
</dbReference>
<proteinExistence type="predicted"/>
<dbReference type="PANTHER" id="PTHR10491">
    <property type="entry name" value="DTDP-4-DEHYDRORHAMNOSE REDUCTASE"/>
    <property type="match status" value="1"/>
</dbReference>
<reference evidence="2 3" key="1">
    <citation type="journal article" date="2014" name="Mol. Plant">
        <title>Chromosome Scale Genome Assembly and Transcriptome Profiling of Nannochloropsis gaditana in Nitrogen Depletion.</title>
        <authorList>
            <person name="Corteggiani Carpinelli E."/>
            <person name="Telatin A."/>
            <person name="Vitulo N."/>
            <person name="Forcato C."/>
            <person name="D'Angelo M."/>
            <person name="Schiavon R."/>
            <person name="Vezzi A."/>
            <person name="Giacometti G.M."/>
            <person name="Morosinotto T."/>
            <person name="Valle G."/>
        </authorList>
    </citation>
    <scope>NUCLEOTIDE SEQUENCE [LARGE SCALE GENOMIC DNA]</scope>
    <source>
        <strain evidence="2 3">B-31</strain>
    </source>
</reference>
<keyword evidence="3" id="KW-1185">Reference proteome</keyword>
<dbReference type="GO" id="GO:0006556">
    <property type="term" value="P:S-adenosylmethionine biosynthetic process"/>
    <property type="evidence" value="ECO:0007669"/>
    <property type="project" value="TreeGrafter"/>
</dbReference>
<gene>
    <name evidence="2" type="ORF">Naga_100199g4</name>
</gene>
<sequence>MAEEKYLIFGKNGWIGGKLIELLQAQGKTVVLAQTRLENRESLFAELDAVKPTHVLDAAGVTGRPNIDWCETHQVETIRTNVIGTLNLAEACHLKGIHMTLYATGCIFEYDEKHPIGGPGFTEEDSPNFFGSFYSKTKAYMEDMLKSYNNVCILRVRMPISDDLNSRNFVTKIVKYDKVVNVPNSMTVLTDLLPISLLMAARKLTGIYNFTNPGAISHNQILALYKKHVDPSYTWENFTIDEQNKILAAKRSNNELDTTKFCAALPDVHIPDIHEACEKVFQRMKVNLEAEGIWPDKLPKRTNRLAPPSS</sequence>
<dbReference type="Pfam" id="PF04321">
    <property type="entry name" value="RmlD_sub_bind"/>
    <property type="match status" value="1"/>
</dbReference>
<dbReference type="AlphaFoldDB" id="W7TNY2"/>
<comment type="caution">
    <text evidence="2">The sequence shown here is derived from an EMBL/GenBank/DDBJ whole genome shotgun (WGS) entry which is preliminary data.</text>
</comment>
<name>W7TNY2_9STRA</name>
<dbReference type="GO" id="GO:0048270">
    <property type="term" value="F:methionine adenosyltransferase regulator activity"/>
    <property type="evidence" value="ECO:0007669"/>
    <property type="project" value="TreeGrafter"/>
</dbReference>
<evidence type="ECO:0000259" key="1">
    <source>
        <dbReference type="Pfam" id="PF04321"/>
    </source>
</evidence>
<protein>
    <submittedName>
        <fullName evidence="2">Epimerase 4-reductase</fullName>
    </submittedName>
</protein>
<dbReference type="InterPro" id="IPR029903">
    <property type="entry name" value="RmlD-like-bd"/>
</dbReference>
<dbReference type="OrthoDB" id="16464at2759"/>
<feature type="domain" description="RmlD-like substrate binding" evidence="1">
    <location>
        <begin position="6"/>
        <end position="177"/>
    </location>
</feature>
<dbReference type="PANTHER" id="PTHR10491:SF4">
    <property type="entry name" value="METHIONINE ADENOSYLTRANSFERASE 2 SUBUNIT BETA"/>
    <property type="match status" value="1"/>
</dbReference>
<accession>W7TNY2</accession>
<dbReference type="Gene3D" id="3.40.50.720">
    <property type="entry name" value="NAD(P)-binding Rossmann-like Domain"/>
    <property type="match status" value="1"/>
</dbReference>
<organism evidence="2 3">
    <name type="scientific">Nannochloropsis gaditana</name>
    <dbReference type="NCBI Taxonomy" id="72520"/>
    <lineage>
        <taxon>Eukaryota</taxon>
        <taxon>Sar</taxon>
        <taxon>Stramenopiles</taxon>
        <taxon>Ochrophyta</taxon>
        <taxon>Eustigmatophyceae</taxon>
        <taxon>Eustigmatales</taxon>
        <taxon>Monodopsidaceae</taxon>
        <taxon>Nannochloropsis</taxon>
    </lineage>
</organism>
<dbReference type="SUPFAM" id="SSF51735">
    <property type="entry name" value="NAD(P)-binding Rossmann-fold domains"/>
    <property type="match status" value="1"/>
</dbReference>
<dbReference type="InterPro" id="IPR005913">
    <property type="entry name" value="dTDP_dehydrorham_reduct"/>
</dbReference>